<evidence type="ECO:0000259" key="3">
    <source>
        <dbReference type="PROSITE" id="PS51677"/>
    </source>
</evidence>
<dbReference type="PROSITE" id="PS51677">
    <property type="entry name" value="NODB"/>
    <property type="match status" value="1"/>
</dbReference>
<evidence type="ECO:0000313" key="5">
    <source>
        <dbReference type="Proteomes" id="UP000184184"/>
    </source>
</evidence>
<proteinExistence type="predicted"/>
<name>A0A1M7MBW4_9BACI</name>
<dbReference type="STRING" id="1027249.SAMN05216179_1151"/>
<dbReference type="GO" id="GO:0016810">
    <property type="term" value="F:hydrolase activity, acting on carbon-nitrogen (but not peptide) bonds"/>
    <property type="evidence" value="ECO:0007669"/>
    <property type="project" value="InterPro"/>
</dbReference>
<dbReference type="Gene3D" id="3.20.20.370">
    <property type="entry name" value="Glycoside hydrolase/deacetylase"/>
    <property type="match status" value="1"/>
</dbReference>
<dbReference type="CDD" id="cd10917">
    <property type="entry name" value="CE4_NodB_like_6s_7s"/>
    <property type="match status" value="1"/>
</dbReference>
<dbReference type="PANTHER" id="PTHR10587">
    <property type="entry name" value="GLYCOSYL TRANSFERASE-RELATED"/>
    <property type="match status" value="1"/>
</dbReference>
<evidence type="ECO:0000256" key="1">
    <source>
        <dbReference type="SAM" id="MobiDB-lite"/>
    </source>
</evidence>
<dbReference type="RefSeq" id="WP_073200600.1">
    <property type="nucleotide sequence ID" value="NZ_FRCZ01000002.1"/>
</dbReference>
<gene>
    <name evidence="4" type="ORF">SAMN05216179_1151</name>
</gene>
<dbReference type="AlphaFoldDB" id="A0A1M7MBW4"/>
<dbReference type="Proteomes" id="UP000184184">
    <property type="component" value="Unassembled WGS sequence"/>
</dbReference>
<organism evidence="4 5">
    <name type="scientific">Gracilibacillus kekensis</name>
    <dbReference type="NCBI Taxonomy" id="1027249"/>
    <lineage>
        <taxon>Bacteria</taxon>
        <taxon>Bacillati</taxon>
        <taxon>Bacillota</taxon>
        <taxon>Bacilli</taxon>
        <taxon>Bacillales</taxon>
        <taxon>Bacillaceae</taxon>
        <taxon>Gracilibacillus</taxon>
    </lineage>
</organism>
<accession>A0A1M7MBW4</accession>
<dbReference type="GO" id="GO:0005975">
    <property type="term" value="P:carbohydrate metabolic process"/>
    <property type="evidence" value="ECO:0007669"/>
    <property type="project" value="InterPro"/>
</dbReference>
<evidence type="ECO:0000256" key="2">
    <source>
        <dbReference type="SAM" id="SignalP"/>
    </source>
</evidence>
<sequence>MFRKSIVLCLLVCSLLLVVACSNHENEKKPDEGQAIEQDSNNKETNPTEETVSEEETEIEDETEQTSVHEEIKEPLYELDEGSNLIPLEEGTNEKVVLLTIDDVPDDYALDMAKTLKKLDASAIFFANGHFLESEENKEMLREIHDMGFPIGNHTYNHFNLTDLSKEKQKEEIINLNNLIEQIIGEKPKFFRAPFGENTDYAKQLVEDEGMLLMNWTYGYDYFEPYMEAEKLTEAMISGEGPEVDVTYSLLKPGANLLMHDREWTAAALEDIVKGLREKGYEMADPMTLKLPE</sequence>
<dbReference type="EMBL" id="FRCZ01000002">
    <property type="protein sequence ID" value="SHM88260.1"/>
    <property type="molecule type" value="Genomic_DNA"/>
</dbReference>
<dbReference type="PROSITE" id="PS51257">
    <property type="entry name" value="PROKAR_LIPOPROTEIN"/>
    <property type="match status" value="1"/>
</dbReference>
<keyword evidence="5" id="KW-1185">Reference proteome</keyword>
<dbReference type="InterPro" id="IPR050248">
    <property type="entry name" value="Polysacc_deacetylase_ArnD"/>
</dbReference>
<evidence type="ECO:0000313" key="4">
    <source>
        <dbReference type="EMBL" id="SHM88260.1"/>
    </source>
</evidence>
<feature type="compositionally biased region" description="Acidic residues" evidence="1">
    <location>
        <begin position="51"/>
        <end position="64"/>
    </location>
</feature>
<protein>
    <submittedName>
        <fullName evidence="4">Peptidoglycan/xylan/chitin deacetylase, PgdA/CDA1 family</fullName>
    </submittedName>
</protein>
<dbReference type="InterPro" id="IPR011330">
    <property type="entry name" value="Glyco_hydro/deAcase_b/a-brl"/>
</dbReference>
<reference evidence="4 5" key="1">
    <citation type="submission" date="2016-11" db="EMBL/GenBank/DDBJ databases">
        <authorList>
            <person name="Jaros S."/>
            <person name="Januszkiewicz K."/>
            <person name="Wedrychowicz H."/>
        </authorList>
    </citation>
    <scope>NUCLEOTIDE SEQUENCE [LARGE SCALE GENOMIC DNA]</scope>
    <source>
        <strain evidence="4 5">CGMCC 1.10681</strain>
    </source>
</reference>
<dbReference type="SUPFAM" id="SSF88713">
    <property type="entry name" value="Glycoside hydrolase/deacetylase"/>
    <property type="match status" value="1"/>
</dbReference>
<keyword evidence="2" id="KW-0732">Signal</keyword>
<dbReference type="InterPro" id="IPR002509">
    <property type="entry name" value="NODB_dom"/>
</dbReference>
<feature type="chain" id="PRO_5011980298" evidence="2">
    <location>
        <begin position="26"/>
        <end position="293"/>
    </location>
</feature>
<feature type="region of interest" description="Disordered" evidence="1">
    <location>
        <begin position="26"/>
        <end position="73"/>
    </location>
</feature>
<feature type="domain" description="NodB homology" evidence="3">
    <location>
        <begin position="95"/>
        <end position="284"/>
    </location>
</feature>
<feature type="signal peptide" evidence="2">
    <location>
        <begin position="1"/>
        <end position="25"/>
    </location>
</feature>
<dbReference type="Pfam" id="PF01522">
    <property type="entry name" value="Polysacc_deac_1"/>
    <property type="match status" value="1"/>
</dbReference>